<dbReference type="PANTHER" id="PTHR33993">
    <property type="entry name" value="GLYOXALASE-RELATED"/>
    <property type="match status" value="1"/>
</dbReference>
<dbReference type="PATRIC" id="fig|264251.5.peg.1009"/>
<dbReference type="CDD" id="cd07247">
    <property type="entry name" value="SgaA_N_like"/>
    <property type="match status" value="1"/>
</dbReference>
<dbReference type="InterPro" id="IPR041581">
    <property type="entry name" value="Glyoxalase_6"/>
</dbReference>
<evidence type="ECO:0000313" key="3">
    <source>
        <dbReference type="Proteomes" id="UP000035265"/>
    </source>
</evidence>
<dbReference type="InterPro" id="IPR052164">
    <property type="entry name" value="Anthracycline_SecMetBiosynth"/>
</dbReference>
<gene>
    <name evidence="2" type="ORF">FB00_04905</name>
</gene>
<accession>A0A0H2KQ15</accession>
<evidence type="ECO:0000259" key="1">
    <source>
        <dbReference type="PROSITE" id="PS51819"/>
    </source>
</evidence>
<protein>
    <submittedName>
        <fullName evidence="2">Glyoxalase</fullName>
    </submittedName>
</protein>
<dbReference type="Proteomes" id="UP000035265">
    <property type="component" value="Unassembled WGS sequence"/>
</dbReference>
<feature type="domain" description="VOC" evidence="1">
    <location>
        <begin position="11"/>
        <end position="131"/>
    </location>
</feature>
<dbReference type="Pfam" id="PF18029">
    <property type="entry name" value="Glyoxalase_6"/>
    <property type="match status" value="2"/>
</dbReference>
<dbReference type="InterPro" id="IPR029068">
    <property type="entry name" value="Glyas_Bleomycin-R_OHBP_Dase"/>
</dbReference>
<feature type="domain" description="VOC" evidence="1">
    <location>
        <begin position="145"/>
        <end position="275"/>
    </location>
</feature>
<dbReference type="PROSITE" id="PS51819">
    <property type="entry name" value="VOC"/>
    <property type="match status" value="2"/>
</dbReference>
<proteinExistence type="predicted"/>
<dbReference type="EMBL" id="JNBQ01000003">
    <property type="protein sequence ID" value="KLN35626.1"/>
    <property type="molecule type" value="Genomic_DNA"/>
</dbReference>
<reference evidence="2 3" key="1">
    <citation type="submission" date="2014-05" db="EMBL/GenBank/DDBJ databases">
        <title>Cellulosimicrobium funkei U11 genome.</title>
        <authorList>
            <person name="Hu C."/>
            <person name="Gong Y."/>
            <person name="Wan W."/>
            <person name="Jiang M."/>
        </authorList>
    </citation>
    <scope>NUCLEOTIDE SEQUENCE [LARGE SCALE GENOMIC DNA]</scope>
    <source>
        <strain evidence="2 3">U11</strain>
    </source>
</reference>
<comment type="caution">
    <text evidence="2">The sequence shown here is derived from an EMBL/GenBank/DDBJ whole genome shotgun (WGS) entry which is preliminary data.</text>
</comment>
<dbReference type="Gene3D" id="3.10.180.10">
    <property type="entry name" value="2,3-Dihydroxybiphenyl 1,2-Dioxygenase, domain 1"/>
    <property type="match status" value="2"/>
</dbReference>
<organism evidence="2 3">
    <name type="scientific">Cellulosimicrobium funkei</name>
    <dbReference type="NCBI Taxonomy" id="264251"/>
    <lineage>
        <taxon>Bacteria</taxon>
        <taxon>Bacillati</taxon>
        <taxon>Actinomycetota</taxon>
        <taxon>Actinomycetes</taxon>
        <taxon>Micrococcales</taxon>
        <taxon>Promicromonosporaceae</taxon>
        <taxon>Cellulosimicrobium</taxon>
    </lineage>
</organism>
<dbReference type="RefSeq" id="WP_047231753.1">
    <property type="nucleotide sequence ID" value="NZ_JNBQ01000003.1"/>
</dbReference>
<dbReference type="STRING" id="264251.FB00_04905"/>
<dbReference type="AlphaFoldDB" id="A0A0H2KQ15"/>
<dbReference type="InterPro" id="IPR037523">
    <property type="entry name" value="VOC_core"/>
</dbReference>
<name>A0A0H2KQ15_9MICO</name>
<evidence type="ECO:0000313" key="2">
    <source>
        <dbReference type="EMBL" id="KLN35626.1"/>
    </source>
</evidence>
<keyword evidence="3" id="KW-1185">Reference proteome</keyword>
<sequence>MVTQRTYPHGVPCWVEVETRDVGATAAFYGELFGWRFVEQPPRGGTRYVVASLDGTDGTAVAAVAGVTGLDTARWVTSVAVDDVDTAAGRVVALGGAVLEPPADVGPADQPDGRAATVRDPQGVESRLWQAGSRPGAQRVNEPGTWNFSNVLTPDPATALAFYGALLGWEVDPDLAAGMARVPGYGDHLARTSDPGIHERQEGFAPPGFADAVAGIVPDDGPARWSVAFAVADRDAAVDAARDAGATVLATTEDPWARHATVRDPQGAGLTLSEFAPQA</sequence>
<dbReference type="SUPFAM" id="SSF54593">
    <property type="entry name" value="Glyoxalase/Bleomycin resistance protein/Dihydroxybiphenyl dioxygenase"/>
    <property type="match status" value="2"/>
</dbReference>
<dbReference type="PANTHER" id="PTHR33993:SF14">
    <property type="entry name" value="GB|AAF24581.1"/>
    <property type="match status" value="1"/>
</dbReference>